<dbReference type="InterPro" id="IPR039899">
    <property type="entry name" value="BET1_SNARE"/>
</dbReference>
<accession>A0A9Q8ZAM6</accession>
<comment type="subcellular location">
    <subcellularLocation>
        <location evidence="1">Endomembrane system</location>
        <topology evidence="1">Single-pass type IV membrane protein</topology>
    </subcellularLocation>
</comment>
<dbReference type="GO" id="GO:0012505">
    <property type="term" value="C:endomembrane system"/>
    <property type="evidence" value="ECO:0007669"/>
    <property type="project" value="UniProtKB-SubCell"/>
</dbReference>
<sequence>MSAYEREQQNDSRLDELASKVSALRGVTIDIYDSARDQHVIDSTVLPHGSRAWLRRGIK</sequence>
<dbReference type="CDD" id="cd15853">
    <property type="entry name" value="SNARE_Bet1"/>
    <property type="match status" value="1"/>
</dbReference>
<dbReference type="EMBL" id="CP089278">
    <property type="protein sequence ID" value="USP79631.1"/>
    <property type="molecule type" value="Genomic_DNA"/>
</dbReference>
<dbReference type="OrthoDB" id="3063237at2759"/>
<evidence type="ECO:0000256" key="1">
    <source>
        <dbReference type="ARBA" id="ARBA00046280"/>
    </source>
</evidence>
<organism evidence="2 3">
    <name type="scientific">Curvularia clavata</name>
    <dbReference type="NCBI Taxonomy" id="95742"/>
    <lineage>
        <taxon>Eukaryota</taxon>
        <taxon>Fungi</taxon>
        <taxon>Dikarya</taxon>
        <taxon>Ascomycota</taxon>
        <taxon>Pezizomycotina</taxon>
        <taxon>Dothideomycetes</taxon>
        <taxon>Pleosporomycetidae</taxon>
        <taxon>Pleosporales</taxon>
        <taxon>Pleosporineae</taxon>
        <taxon>Pleosporaceae</taxon>
        <taxon>Curvularia</taxon>
    </lineage>
</organism>
<proteinExistence type="predicted"/>
<reference evidence="2" key="1">
    <citation type="submission" date="2021-12" db="EMBL/GenBank/DDBJ databases">
        <title>Curvularia clavata genome.</title>
        <authorList>
            <person name="Cao Y."/>
        </authorList>
    </citation>
    <scope>NUCLEOTIDE SEQUENCE</scope>
    <source>
        <strain evidence="2">Yc1106</strain>
    </source>
</reference>
<evidence type="ECO:0000313" key="3">
    <source>
        <dbReference type="Proteomes" id="UP001056012"/>
    </source>
</evidence>
<dbReference type="VEuPathDB" id="FungiDB:yc1106_06905"/>
<protein>
    <submittedName>
        <fullName evidence="2">Uncharacterized protein</fullName>
    </submittedName>
</protein>
<dbReference type="AlphaFoldDB" id="A0A9Q8ZAM6"/>
<gene>
    <name evidence="2" type="ORF">yc1106_06905</name>
</gene>
<dbReference type="Proteomes" id="UP001056012">
    <property type="component" value="Chromosome 5"/>
</dbReference>
<keyword evidence="3" id="KW-1185">Reference proteome</keyword>
<name>A0A9Q8ZAM6_CURCL</name>
<evidence type="ECO:0000313" key="2">
    <source>
        <dbReference type="EMBL" id="USP79631.1"/>
    </source>
</evidence>